<protein>
    <submittedName>
        <fullName evidence="2">Uncharacterized protein</fullName>
    </submittedName>
</protein>
<feature type="compositionally biased region" description="Polar residues" evidence="1">
    <location>
        <begin position="48"/>
        <end position="62"/>
    </location>
</feature>
<feature type="region of interest" description="Disordered" evidence="1">
    <location>
        <begin position="1"/>
        <end position="124"/>
    </location>
</feature>
<accession>A0A3S4ZXX8</accession>
<gene>
    <name evidence="2" type="ORF">PXEA_LOCUS434</name>
</gene>
<comment type="caution">
    <text evidence="2">The sequence shown here is derived from an EMBL/GenBank/DDBJ whole genome shotgun (WGS) entry which is preliminary data.</text>
</comment>
<feature type="compositionally biased region" description="Polar residues" evidence="1">
    <location>
        <begin position="106"/>
        <end position="118"/>
    </location>
</feature>
<sequence length="156" mass="16351">MNSTAKLNNSLPADREIIISGPNNQSTPASNNYHSNVSYGSADVPRGTQISPTTSHGNSFLDSSAYAKHVSPSLSSPANAPPSYSVQLPTTNESNDSIKTPDLRSNMINENGSSTTDASTKENGVHAPAAKLPIDTDEGLTAVCLYDYVACACTFL</sequence>
<feature type="compositionally biased region" description="Low complexity" evidence="1">
    <location>
        <begin position="71"/>
        <end position="85"/>
    </location>
</feature>
<evidence type="ECO:0000256" key="1">
    <source>
        <dbReference type="SAM" id="MobiDB-lite"/>
    </source>
</evidence>
<dbReference type="EMBL" id="CAAALY010000781">
    <property type="protein sequence ID" value="VEL06994.1"/>
    <property type="molecule type" value="Genomic_DNA"/>
</dbReference>
<feature type="compositionally biased region" description="Polar residues" evidence="1">
    <location>
        <begin position="86"/>
        <end position="98"/>
    </location>
</feature>
<feature type="compositionally biased region" description="Polar residues" evidence="1">
    <location>
        <begin position="21"/>
        <end position="39"/>
    </location>
</feature>
<dbReference type="Proteomes" id="UP000784294">
    <property type="component" value="Unassembled WGS sequence"/>
</dbReference>
<keyword evidence="3" id="KW-1185">Reference proteome</keyword>
<reference evidence="2" key="1">
    <citation type="submission" date="2018-11" db="EMBL/GenBank/DDBJ databases">
        <authorList>
            <consortium name="Pathogen Informatics"/>
        </authorList>
    </citation>
    <scope>NUCLEOTIDE SEQUENCE</scope>
</reference>
<proteinExistence type="predicted"/>
<evidence type="ECO:0000313" key="3">
    <source>
        <dbReference type="Proteomes" id="UP000784294"/>
    </source>
</evidence>
<evidence type="ECO:0000313" key="2">
    <source>
        <dbReference type="EMBL" id="VEL06994.1"/>
    </source>
</evidence>
<dbReference type="AlphaFoldDB" id="A0A3S4ZXX8"/>
<feature type="compositionally biased region" description="Polar residues" evidence="1">
    <location>
        <begin position="1"/>
        <end position="11"/>
    </location>
</feature>
<organism evidence="2 3">
    <name type="scientific">Protopolystoma xenopodis</name>
    <dbReference type="NCBI Taxonomy" id="117903"/>
    <lineage>
        <taxon>Eukaryota</taxon>
        <taxon>Metazoa</taxon>
        <taxon>Spiralia</taxon>
        <taxon>Lophotrochozoa</taxon>
        <taxon>Platyhelminthes</taxon>
        <taxon>Monogenea</taxon>
        <taxon>Polyopisthocotylea</taxon>
        <taxon>Polystomatidea</taxon>
        <taxon>Polystomatidae</taxon>
        <taxon>Protopolystoma</taxon>
    </lineage>
</organism>
<name>A0A3S4ZXX8_9PLAT</name>